<keyword evidence="1 4" id="KW-0732">Signal</keyword>
<dbReference type="InterPro" id="IPR032104">
    <property type="entry name" value="Spaetzle"/>
</dbReference>
<dbReference type="AlphaFoldDB" id="A0A0T6B2E1"/>
<dbReference type="PANTHER" id="PTHR23199:SF12">
    <property type="entry name" value="NEUROTROPHIN 1-RELATED"/>
    <property type="match status" value="1"/>
</dbReference>
<dbReference type="SUPFAM" id="SSF57501">
    <property type="entry name" value="Cystine-knot cytokines"/>
    <property type="match status" value="1"/>
</dbReference>
<comment type="caution">
    <text evidence="6">The sequence shown here is derived from an EMBL/GenBank/DDBJ whole genome shotgun (WGS) entry which is preliminary data.</text>
</comment>
<dbReference type="OrthoDB" id="6359065at2759"/>
<dbReference type="GO" id="GO:0008083">
    <property type="term" value="F:growth factor activity"/>
    <property type="evidence" value="ECO:0007669"/>
    <property type="project" value="TreeGrafter"/>
</dbReference>
<sequence length="172" mass="19256">MAPYFGAFVFLTLSMGAFGDMQYPHSLSNFTQDYPSDEILVALKEDRSFQAMFGDVFRPNDSLDAEPSENNGRNICPSQQITYRPTSGKTISNSIKKIVNVDGYSQFVTVEVCKEDATPSIDCLTSVGYKFACETQYVIIRLVVFDDNKKLVVENFLIPSGCACTYENHDYS</sequence>
<protein>
    <recommendedName>
        <fullName evidence="5">Spaetzle domain-containing protein</fullName>
    </recommendedName>
</protein>
<reference evidence="6 7" key="1">
    <citation type="submission" date="2015-09" db="EMBL/GenBank/DDBJ databases">
        <title>Draft genome of the scarab beetle Oryctes borbonicus.</title>
        <authorList>
            <person name="Meyer J.M."/>
            <person name="Markov G.V."/>
            <person name="Baskaran P."/>
            <person name="Herrmann M."/>
            <person name="Sommer R.J."/>
            <person name="Roedelsperger C."/>
        </authorList>
    </citation>
    <scope>NUCLEOTIDE SEQUENCE [LARGE SCALE GENOMIC DNA]</scope>
    <source>
        <strain evidence="6">OB123</strain>
        <tissue evidence="6">Whole animal</tissue>
    </source>
</reference>
<dbReference type="GO" id="GO:0021556">
    <property type="term" value="P:central nervous system formation"/>
    <property type="evidence" value="ECO:0007669"/>
    <property type="project" value="TreeGrafter"/>
</dbReference>
<name>A0A0T6B2E1_9SCAR</name>
<evidence type="ECO:0000256" key="3">
    <source>
        <dbReference type="ARBA" id="ARBA00023180"/>
    </source>
</evidence>
<dbReference type="Proteomes" id="UP000051574">
    <property type="component" value="Unassembled WGS sequence"/>
</dbReference>
<dbReference type="Pfam" id="PF16077">
    <property type="entry name" value="Spaetzle"/>
    <property type="match status" value="1"/>
</dbReference>
<evidence type="ECO:0000256" key="1">
    <source>
        <dbReference type="ARBA" id="ARBA00022729"/>
    </source>
</evidence>
<evidence type="ECO:0000313" key="6">
    <source>
        <dbReference type="EMBL" id="KRT81512.1"/>
    </source>
</evidence>
<evidence type="ECO:0000259" key="5">
    <source>
        <dbReference type="Pfam" id="PF16077"/>
    </source>
</evidence>
<evidence type="ECO:0000256" key="4">
    <source>
        <dbReference type="SAM" id="SignalP"/>
    </source>
</evidence>
<keyword evidence="2" id="KW-1015">Disulfide bond</keyword>
<dbReference type="GO" id="GO:0005121">
    <property type="term" value="F:Toll binding"/>
    <property type="evidence" value="ECO:0007669"/>
    <property type="project" value="TreeGrafter"/>
</dbReference>
<organism evidence="6 7">
    <name type="scientific">Oryctes borbonicus</name>
    <dbReference type="NCBI Taxonomy" id="1629725"/>
    <lineage>
        <taxon>Eukaryota</taxon>
        <taxon>Metazoa</taxon>
        <taxon>Ecdysozoa</taxon>
        <taxon>Arthropoda</taxon>
        <taxon>Hexapoda</taxon>
        <taxon>Insecta</taxon>
        <taxon>Pterygota</taxon>
        <taxon>Neoptera</taxon>
        <taxon>Endopterygota</taxon>
        <taxon>Coleoptera</taxon>
        <taxon>Polyphaga</taxon>
        <taxon>Scarabaeiformia</taxon>
        <taxon>Scarabaeidae</taxon>
        <taxon>Dynastinae</taxon>
        <taxon>Oryctes</taxon>
    </lineage>
</organism>
<feature type="chain" id="PRO_5006668295" description="Spaetzle domain-containing protein" evidence="4">
    <location>
        <begin position="20"/>
        <end position="172"/>
    </location>
</feature>
<dbReference type="EMBL" id="LJIG01016134">
    <property type="protein sequence ID" value="KRT81512.1"/>
    <property type="molecule type" value="Genomic_DNA"/>
</dbReference>
<dbReference type="InterPro" id="IPR052444">
    <property type="entry name" value="Spz/Toll_ligand-like"/>
</dbReference>
<dbReference type="InterPro" id="IPR029034">
    <property type="entry name" value="Cystine-knot_cytokine"/>
</dbReference>
<evidence type="ECO:0000256" key="2">
    <source>
        <dbReference type="ARBA" id="ARBA00023157"/>
    </source>
</evidence>
<feature type="domain" description="Spaetzle" evidence="5">
    <location>
        <begin position="74"/>
        <end position="165"/>
    </location>
</feature>
<proteinExistence type="predicted"/>
<keyword evidence="3" id="KW-0325">Glycoprotein</keyword>
<gene>
    <name evidence="6" type="ORF">AMK59_5783</name>
</gene>
<dbReference type="Gene3D" id="2.10.90.10">
    <property type="entry name" value="Cystine-knot cytokines"/>
    <property type="match status" value="1"/>
</dbReference>
<dbReference type="GO" id="GO:0045087">
    <property type="term" value="P:innate immune response"/>
    <property type="evidence" value="ECO:0007669"/>
    <property type="project" value="TreeGrafter"/>
</dbReference>
<dbReference type="GO" id="GO:0005615">
    <property type="term" value="C:extracellular space"/>
    <property type="evidence" value="ECO:0007669"/>
    <property type="project" value="UniProtKB-ARBA"/>
</dbReference>
<keyword evidence="7" id="KW-1185">Reference proteome</keyword>
<accession>A0A0T6B2E1</accession>
<dbReference type="PANTHER" id="PTHR23199">
    <property type="entry name" value="NEUROTROPHIN 1-RELATED"/>
    <property type="match status" value="1"/>
</dbReference>
<evidence type="ECO:0000313" key="7">
    <source>
        <dbReference type="Proteomes" id="UP000051574"/>
    </source>
</evidence>
<feature type="signal peptide" evidence="4">
    <location>
        <begin position="1"/>
        <end position="19"/>
    </location>
</feature>